<feature type="transmembrane region" description="Helical" evidence="1">
    <location>
        <begin position="150"/>
        <end position="169"/>
    </location>
</feature>
<feature type="transmembrane region" description="Helical" evidence="1">
    <location>
        <begin position="250"/>
        <end position="267"/>
    </location>
</feature>
<evidence type="ECO:0000313" key="3">
    <source>
        <dbReference type="Proteomes" id="UP000295064"/>
    </source>
</evidence>
<reference evidence="2 3" key="1">
    <citation type="submission" date="2019-03" db="EMBL/GenBank/DDBJ databases">
        <title>Subsurface microbial communities from deep shales in Ohio and West Virginia, USA.</title>
        <authorList>
            <person name="Wrighton K."/>
        </authorList>
    </citation>
    <scope>NUCLEOTIDE SEQUENCE [LARGE SCALE GENOMIC DNA]</scope>
    <source>
        <strain evidence="2 3">MA284_T2</strain>
    </source>
</reference>
<dbReference type="EMBL" id="SNWX01000037">
    <property type="protein sequence ID" value="TDO73384.1"/>
    <property type="molecule type" value="Genomic_DNA"/>
</dbReference>
<dbReference type="RefSeq" id="WP_208107563.1">
    <property type="nucleotide sequence ID" value="NZ_SNWX01000037.1"/>
</dbReference>
<comment type="caution">
    <text evidence="2">The sequence shown here is derived from an EMBL/GenBank/DDBJ whole genome shotgun (WGS) entry which is preliminary data.</text>
</comment>
<feature type="transmembrane region" description="Helical" evidence="1">
    <location>
        <begin position="209"/>
        <end position="230"/>
    </location>
</feature>
<protein>
    <submittedName>
        <fullName evidence="2">Uncharacterized protein DUF1576</fullName>
    </submittedName>
</protein>
<keyword evidence="1" id="KW-0812">Transmembrane</keyword>
<dbReference type="Proteomes" id="UP000295064">
    <property type="component" value="Unassembled WGS sequence"/>
</dbReference>
<organism evidence="2 3">
    <name type="scientific">Halanaerobium saccharolyticum</name>
    <dbReference type="NCBI Taxonomy" id="43595"/>
    <lineage>
        <taxon>Bacteria</taxon>
        <taxon>Bacillati</taxon>
        <taxon>Bacillota</taxon>
        <taxon>Clostridia</taxon>
        <taxon>Halanaerobiales</taxon>
        <taxon>Halanaerobiaceae</taxon>
        <taxon>Halanaerobium</taxon>
    </lineage>
</organism>
<gene>
    <name evidence="2" type="ORF">DFR79_1371</name>
</gene>
<feature type="transmembrane region" description="Helical" evidence="1">
    <location>
        <begin position="288"/>
        <end position="313"/>
    </location>
</feature>
<evidence type="ECO:0000313" key="2">
    <source>
        <dbReference type="EMBL" id="TDO73384.1"/>
    </source>
</evidence>
<dbReference type="InterPro" id="IPR011470">
    <property type="entry name" value="DUF1576"/>
</dbReference>
<feature type="transmembrane region" description="Helical" evidence="1">
    <location>
        <begin position="74"/>
        <end position="97"/>
    </location>
</feature>
<feature type="transmembrane region" description="Helical" evidence="1">
    <location>
        <begin position="33"/>
        <end position="54"/>
    </location>
</feature>
<evidence type="ECO:0000256" key="1">
    <source>
        <dbReference type="SAM" id="Phobius"/>
    </source>
</evidence>
<sequence>MILKRELTKIHNKISSLKNNKKIVFEATEKNKYFIIFSYSILIMIASLFFNSPLEILSGMKKILTAQSLLLSDYMSITNPGTAIFNSGLLMMIAVVISKFNNVNMNGTIIAAIFTVAGFALFGKNIYNSWSIIVGVFIYSKIQNEPFRKFLLIALFGTALGPMISYISFGINLDPLIAIIFANIIGLLAGVILPSLAHHFILFHQGFNLYNIGFTAGMVGTIFMSLFRAFGIETPEISIVIDGYNKELNIYLILLFSSMLLIGYLFNDKSFKGYSKLLKHTGRLVDDFVVTEGFGISLINMGLLGLFSTIYIFLIKGNLNGPVIGGIFTVVAFGAFGKHLKNVFPIFIGVILGAYFQIWEINSVGAILAVLFGTTLAPIAGVFGWKSGVAAGFLHMALVMNIGYLHGGMNLYNNGFSGGMVAAMLVPIISA</sequence>
<feature type="transmembrane region" description="Helical" evidence="1">
    <location>
        <begin position="365"/>
        <end position="383"/>
    </location>
</feature>
<feature type="transmembrane region" description="Helical" evidence="1">
    <location>
        <begin position="109"/>
        <end position="138"/>
    </location>
</feature>
<keyword evidence="1" id="KW-0472">Membrane</keyword>
<proteinExistence type="predicted"/>
<accession>A0A4R6LBU5</accession>
<keyword evidence="1" id="KW-1133">Transmembrane helix</keyword>
<dbReference type="Pfam" id="PF07613">
    <property type="entry name" value="DUF1576"/>
    <property type="match status" value="2"/>
</dbReference>
<dbReference type="AlphaFoldDB" id="A0A4R6LBU5"/>
<name>A0A4R6LBU5_9FIRM</name>
<feature type="transmembrane region" description="Helical" evidence="1">
    <location>
        <begin position="343"/>
        <end position="359"/>
    </location>
</feature>
<feature type="transmembrane region" description="Helical" evidence="1">
    <location>
        <begin position="388"/>
        <end position="405"/>
    </location>
</feature>
<feature type="transmembrane region" description="Helical" evidence="1">
    <location>
        <begin position="175"/>
        <end position="197"/>
    </location>
</feature>
<feature type="transmembrane region" description="Helical" evidence="1">
    <location>
        <begin position="319"/>
        <end position="336"/>
    </location>
</feature>